<keyword evidence="1" id="KW-0813">Transport</keyword>
<evidence type="ECO:0000259" key="7">
    <source>
        <dbReference type="SMART" id="SM00887"/>
    </source>
</evidence>
<feature type="chain" id="PRO_5046840193" evidence="6">
    <location>
        <begin position="35"/>
        <end position="363"/>
    </location>
</feature>
<keyword evidence="2" id="KW-0349">Heme</keyword>
<keyword evidence="9" id="KW-1185">Reference proteome</keyword>
<keyword evidence="3" id="KW-0479">Metal-binding</keyword>
<evidence type="ECO:0000256" key="5">
    <source>
        <dbReference type="ARBA" id="ARBA00023004"/>
    </source>
</evidence>
<evidence type="ECO:0000256" key="2">
    <source>
        <dbReference type="ARBA" id="ARBA00022617"/>
    </source>
</evidence>
<evidence type="ECO:0000256" key="6">
    <source>
        <dbReference type="SAM" id="SignalP"/>
    </source>
</evidence>
<dbReference type="InterPro" id="IPR019020">
    <property type="entry name" value="Cyt-c552/DMSO_Rdtase_haem-bd"/>
</dbReference>
<proteinExistence type="predicted"/>
<organism evidence="8 9">
    <name type="scientific">Amphritea atlantica</name>
    <dbReference type="NCBI Taxonomy" id="355243"/>
    <lineage>
        <taxon>Bacteria</taxon>
        <taxon>Pseudomonadati</taxon>
        <taxon>Pseudomonadota</taxon>
        <taxon>Gammaproteobacteria</taxon>
        <taxon>Oceanospirillales</taxon>
        <taxon>Oceanospirillaceae</taxon>
        <taxon>Amphritea</taxon>
    </lineage>
</organism>
<name>A0ABY5GV26_9GAMM</name>
<feature type="domain" description="Cytochrome c-552/DMSO reductase-like haem-binding" evidence="7">
    <location>
        <begin position="55"/>
        <end position="356"/>
    </location>
</feature>
<keyword evidence="4" id="KW-0249">Electron transport</keyword>
<keyword evidence="5" id="KW-0408">Iron</keyword>
<evidence type="ECO:0000256" key="1">
    <source>
        <dbReference type="ARBA" id="ARBA00022448"/>
    </source>
</evidence>
<dbReference type="SMART" id="SM00887">
    <property type="entry name" value="EB_dh"/>
    <property type="match status" value="1"/>
</dbReference>
<protein>
    <submittedName>
        <fullName evidence="8">Ethylbenzene dehydrogenase</fullName>
    </submittedName>
</protein>
<reference evidence="8" key="1">
    <citation type="submission" date="2021-04" db="EMBL/GenBank/DDBJ databases">
        <title>Oceanospirillales bacteria with DddD are important DMSP degraders in coastal seawater.</title>
        <authorList>
            <person name="Liu J."/>
        </authorList>
    </citation>
    <scope>NUCLEOTIDE SEQUENCE</scope>
    <source>
        <strain evidence="8">GY6</strain>
    </source>
</reference>
<dbReference type="EMBL" id="CP073344">
    <property type="protein sequence ID" value="UTW03624.1"/>
    <property type="molecule type" value="Genomic_DNA"/>
</dbReference>
<evidence type="ECO:0000256" key="4">
    <source>
        <dbReference type="ARBA" id="ARBA00022982"/>
    </source>
</evidence>
<accession>A0ABY5GV26</accession>
<dbReference type="Gene3D" id="2.60.40.1190">
    <property type="match status" value="1"/>
</dbReference>
<dbReference type="Pfam" id="PF09459">
    <property type="entry name" value="EB_dh"/>
    <property type="match status" value="1"/>
</dbReference>
<evidence type="ECO:0000313" key="9">
    <source>
        <dbReference type="Proteomes" id="UP001059950"/>
    </source>
</evidence>
<dbReference type="Proteomes" id="UP001059950">
    <property type="component" value="Chromosome"/>
</dbReference>
<evidence type="ECO:0000313" key="8">
    <source>
        <dbReference type="EMBL" id="UTW03624.1"/>
    </source>
</evidence>
<dbReference type="SUPFAM" id="SSF49344">
    <property type="entry name" value="CBD9-like"/>
    <property type="match status" value="1"/>
</dbReference>
<dbReference type="CDD" id="cd09625">
    <property type="entry name" value="DOMON_like_cytochrome"/>
    <property type="match status" value="1"/>
</dbReference>
<feature type="signal peptide" evidence="6">
    <location>
        <begin position="1"/>
        <end position="34"/>
    </location>
</feature>
<gene>
    <name evidence="8" type="ORF">KDX31_00810</name>
</gene>
<evidence type="ECO:0000256" key="3">
    <source>
        <dbReference type="ARBA" id="ARBA00022723"/>
    </source>
</evidence>
<keyword evidence="6" id="KW-0732">Signal</keyword>
<sequence length="363" mass="40235">MQRFIKARAGFVGSLVILSGVALSGITLSGAVQAANETLTSVKTDTTITLDGMAESAWDNAPELRVQLDNLPYKANNYGGMTGVSVQLKSLYDENFVYFLIQYDDPTKSLARFPWEKQADGSWKQLKDKDQTGHDNVYYEDKLALLWNINARGFAKKGCDVACHMQDDDGKINGFDQTGKAPGRKYTRDGQTIDMWHWKSVRMNPLGLIDDQFIDSVNDPSVNKNWGRHGDSKTGGGYVDNVNAEKTGPAFMNRSQGNVDGFTITPSQKTPFVDTFKPGDQVPGIMSEAFTGSRGDIWAKGEWQDGRWTIEIKRALVTSGENAGVQDVQFSDLSQAYSFGISVFDNSQIDHLYHEGAYDLIFK</sequence>